<dbReference type="EMBL" id="HBIU01045741">
    <property type="protein sequence ID" value="CAE0641729.1"/>
    <property type="molecule type" value="Transcribed_RNA"/>
</dbReference>
<proteinExistence type="inferred from homology"/>
<accession>A0A6S9IW74</accession>
<dbReference type="InterPro" id="IPR036116">
    <property type="entry name" value="FN3_sf"/>
</dbReference>
<dbReference type="Gene3D" id="2.60.40.10">
    <property type="entry name" value="Immunoglobulins"/>
    <property type="match status" value="1"/>
</dbReference>
<feature type="domain" description="Fibronectin type-III" evidence="9">
    <location>
        <begin position="72"/>
        <end position="163"/>
    </location>
</feature>
<evidence type="ECO:0000256" key="4">
    <source>
        <dbReference type="ARBA" id="ARBA00023027"/>
    </source>
</evidence>
<evidence type="ECO:0000256" key="7">
    <source>
        <dbReference type="ARBA" id="ARBA00047804"/>
    </source>
</evidence>
<name>A0A6S9IW74_HETAK</name>
<comment type="similarity">
    <text evidence="5">Belongs to the nucleoredoxin family.</text>
</comment>
<evidence type="ECO:0000259" key="10">
    <source>
        <dbReference type="PROSITE" id="PS51352"/>
    </source>
</evidence>
<feature type="region of interest" description="Disordered" evidence="8">
    <location>
        <begin position="308"/>
        <end position="329"/>
    </location>
</feature>
<evidence type="ECO:0000256" key="3">
    <source>
        <dbReference type="ARBA" id="ARBA00023002"/>
    </source>
</evidence>
<dbReference type="CDD" id="cd02964">
    <property type="entry name" value="TryX_like_family"/>
    <property type="match status" value="1"/>
</dbReference>
<dbReference type="PANTHER" id="PTHR13871">
    <property type="entry name" value="THIOREDOXIN"/>
    <property type="match status" value="1"/>
</dbReference>
<protein>
    <recommendedName>
        <fullName evidence="1">protein-disulfide reductase</fullName>
        <ecNumber evidence="1">1.8.1.8</ecNumber>
    </recommendedName>
</protein>
<dbReference type="Gene3D" id="3.40.30.10">
    <property type="entry name" value="Glutaredoxin"/>
    <property type="match status" value="1"/>
</dbReference>
<keyword evidence="4" id="KW-0520">NAD</keyword>
<dbReference type="InterPro" id="IPR052259">
    <property type="entry name" value="Nucleoredoxin-like"/>
</dbReference>
<evidence type="ECO:0000259" key="9">
    <source>
        <dbReference type="PROSITE" id="PS50853"/>
    </source>
</evidence>
<dbReference type="Pfam" id="PF13905">
    <property type="entry name" value="Thioredoxin_8"/>
    <property type="match status" value="1"/>
</dbReference>
<evidence type="ECO:0000256" key="5">
    <source>
        <dbReference type="ARBA" id="ARBA00025782"/>
    </source>
</evidence>
<reference evidence="12" key="1">
    <citation type="submission" date="2021-01" db="EMBL/GenBank/DDBJ databases">
        <authorList>
            <person name="Corre E."/>
            <person name="Pelletier E."/>
            <person name="Niang G."/>
            <person name="Scheremetjew M."/>
            <person name="Finn R."/>
            <person name="Kale V."/>
            <person name="Holt S."/>
            <person name="Cochrane G."/>
            <person name="Meng A."/>
            <person name="Brown T."/>
            <person name="Cohen L."/>
        </authorList>
    </citation>
    <scope>NUCLEOTIDE SEQUENCE</scope>
    <source>
        <strain evidence="12">CCMP3107</strain>
    </source>
</reference>
<dbReference type="PANTHER" id="PTHR13871:SF96">
    <property type="entry name" value="THIOREDOXIN DOMAIN-CONTAINING PROTEIN"/>
    <property type="match status" value="1"/>
</dbReference>
<dbReference type="PROSITE" id="PS51352">
    <property type="entry name" value="THIOREDOXIN_2"/>
    <property type="match status" value="1"/>
</dbReference>
<evidence type="ECO:0000256" key="8">
    <source>
        <dbReference type="SAM" id="MobiDB-lite"/>
    </source>
</evidence>
<dbReference type="SUPFAM" id="SSF52833">
    <property type="entry name" value="Thioredoxin-like"/>
    <property type="match status" value="1"/>
</dbReference>
<sequence>MAECGEEEGTIDDNINWTTLSSSFKGNKVKKKNLEPGKAYTFRYRSRDRLGWNLFSPSSKPSWTLQSGQNRLENGPQIHAVETGAVMLGWQCVEGASSYELQISDAAYPVWQTVSTNIQHPAVKKKGLDANTKYIFRVRPLFAHEDSASWAFSPPSSEISPPILSQLLSSMLPVNLINNQNQAVSQGALAGKVVAIYFSAHWCGPCRKFTPQLATFYNQMKAARRPFEVVFVSCDGDAGSMMSYFSEMPWLAVPFDDDKREQIQSDYQVSGIPRLMVVGPGGAIVAENAVGMPLSEQLVTHWASGGTTAAPQKAAPPPAGGCCGGGKCG</sequence>
<dbReference type="SUPFAM" id="SSF49265">
    <property type="entry name" value="Fibronectin type III"/>
    <property type="match status" value="1"/>
</dbReference>
<keyword evidence="2" id="KW-0677">Repeat</keyword>
<dbReference type="EC" id="1.8.1.8" evidence="1"/>
<comment type="catalytic activity">
    <reaction evidence="6">
        <text>[protein]-dithiol + NAD(+) = [protein]-disulfide + NADH + H(+)</text>
        <dbReference type="Rhea" id="RHEA:18749"/>
        <dbReference type="Rhea" id="RHEA-COMP:10593"/>
        <dbReference type="Rhea" id="RHEA-COMP:10594"/>
        <dbReference type="ChEBI" id="CHEBI:15378"/>
        <dbReference type="ChEBI" id="CHEBI:29950"/>
        <dbReference type="ChEBI" id="CHEBI:50058"/>
        <dbReference type="ChEBI" id="CHEBI:57540"/>
        <dbReference type="ChEBI" id="CHEBI:57945"/>
        <dbReference type="EC" id="1.8.1.8"/>
    </reaction>
</comment>
<keyword evidence="3" id="KW-0560">Oxidoreductase</keyword>
<dbReference type="InterPro" id="IPR036249">
    <property type="entry name" value="Thioredoxin-like_sf"/>
</dbReference>
<gene>
    <name evidence="11" type="ORF">HAKA00212_LOCUS20557</name>
    <name evidence="12" type="ORF">HAKA00212_LOCUS20558</name>
</gene>
<evidence type="ECO:0000313" key="11">
    <source>
        <dbReference type="EMBL" id="CAE0641729.1"/>
    </source>
</evidence>
<feature type="domain" description="Thioredoxin" evidence="10">
    <location>
        <begin position="143"/>
        <end position="300"/>
    </location>
</feature>
<comment type="catalytic activity">
    <reaction evidence="7">
        <text>[protein]-dithiol + NADP(+) = [protein]-disulfide + NADPH + H(+)</text>
        <dbReference type="Rhea" id="RHEA:18753"/>
        <dbReference type="Rhea" id="RHEA-COMP:10593"/>
        <dbReference type="Rhea" id="RHEA-COMP:10594"/>
        <dbReference type="ChEBI" id="CHEBI:15378"/>
        <dbReference type="ChEBI" id="CHEBI:29950"/>
        <dbReference type="ChEBI" id="CHEBI:50058"/>
        <dbReference type="ChEBI" id="CHEBI:57783"/>
        <dbReference type="ChEBI" id="CHEBI:58349"/>
        <dbReference type="EC" id="1.8.1.8"/>
    </reaction>
</comment>
<evidence type="ECO:0000256" key="1">
    <source>
        <dbReference type="ARBA" id="ARBA00012612"/>
    </source>
</evidence>
<dbReference type="EMBL" id="HBIU01045743">
    <property type="protein sequence ID" value="CAE0641730.1"/>
    <property type="molecule type" value="Transcribed_RNA"/>
</dbReference>
<evidence type="ECO:0000313" key="12">
    <source>
        <dbReference type="EMBL" id="CAE0641730.1"/>
    </source>
</evidence>
<dbReference type="GO" id="GO:0047134">
    <property type="term" value="F:protein-disulfide reductase [NAD(P)H] activity"/>
    <property type="evidence" value="ECO:0007669"/>
    <property type="project" value="UniProtKB-EC"/>
</dbReference>
<dbReference type="InterPro" id="IPR012336">
    <property type="entry name" value="Thioredoxin-like_fold"/>
</dbReference>
<organism evidence="12">
    <name type="scientific">Heterosigma akashiwo</name>
    <name type="common">Chromophytic alga</name>
    <name type="synonym">Heterosigma carterae</name>
    <dbReference type="NCBI Taxonomy" id="2829"/>
    <lineage>
        <taxon>Eukaryota</taxon>
        <taxon>Sar</taxon>
        <taxon>Stramenopiles</taxon>
        <taxon>Ochrophyta</taxon>
        <taxon>Raphidophyceae</taxon>
        <taxon>Chattonellales</taxon>
        <taxon>Chattonellaceae</taxon>
        <taxon>Heterosigma</taxon>
    </lineage>
</organism>
<evidence type="ECO:0000256" key="2">
    <source>
        <dbReference type="ARBA" id="ARBA00022737"/>
    </source>
</evidence>
<dbReference type="PROSITE" id="PS50853">
    <property type="entry name" value="FN3"/>
    <property type="match status" value="1"/>
</dbReference>
<dbReference type="CDD" id="cd00063">
    <property type="entry name" value="FN3"/>
    <property type="match status" value="1"/>
</dbReference>
<dbReference type="InterPro" id="IPR013766">
    <property type="entry name" value="Thioredoxin_domain"/>
</dbReference>
<dbReference type="AlphaFoldDB" id="A0A6S9IW74"/>
<evidence type="ECO:0000256" key="6">
    <source>
        <dbReference type="ARBA" id="ARBA00047388"/>
    </source>
</evidence>
<dbReference type="InterPro" id="IPR003961">
    <property type="entry name" value="FN3_dom"/>
</dbReference>
<dbReference type="InterPro" id="IPR013783">
    <property type="entry name" value="Ig-like_fold"/>
</dbReference>